<protein>
    <submittedName>
        <fullName evidence="7">NADP-dependent malic enzyme</fullName>
        <ecNumber evidence="7">1.1.1.40</ecNumber>
    </submittedName>
</protein>
<feature type="domain" description="Malic enzyme N-terminal" evidence="6">
    <location>
        <begin position="20"/>
        <end position="153"/>
    </location>
</feature>
<evidence type="ECO:0000259" key="6">
    <source>
        <dbReference type="SMART" id="SM01274"/>
    </source>
</evidence>
<dbReference type="EC" id="1.1.1.40" evidence="7"/>
<dbReference type="InterPro" id="IPR002505">
    <property type="entry name" value="PTA_PTB"/>
</dbReference>
<dbReference type="InterPro" id="IPR012301">
    <property type="entry name" value="Malic_N_dom"/>
</dbReference>
<dbReference type="EMBL" id="JASHID010000021">
    <property type="protein sequence ID" value="MDI9866912.1"/>
    <property type="molecule type" value="Genomic_DNA"/>
</dbReference>
<comment type="similarity">
    <text evidence="1">In the N-terminal section; belongs to the malic enzymes family.</text>
</comment>
<dbReference type="InterPro" id="IPR051674">
    <property type="entry name" value="Malate_Decarboxylase"/>
</dbReference>
<organism evidence="7 8">
    <name type="scientific">Flectobacillus longus</name>
    <dbReference type="NCBI Taxonomy" id="2984207"/>
    <lineage>
        <taxon>Bacteria</taxon>
        <taxon>Pseudomonadati</taxon>
        <taxon>Bacteroidota</taxon>
        <taxon>Cytophagia</taxon>
        <taxon>Cytophagales</taxon>
        <taxon>Flectobacillaceae</taxon>
        <taxon>Flectobacillus</taxon>
    </lineage>
</organism>
<dbReference type="SUPFAM" id="SSF53659">
    <property type="entry name" value="Isocitrate/Isopropylmalate dehydrogenase-like"/>
    <property type="match status" value="1"/>
</dbReference>
<dbReference type="SUPFAM" id="SSF53223">
    <property type="entry name" value="Aminoacid dehydrogenase-like, N-terminal domain"/>
    <property type="match status" value="1"/>
</dbReference>
<evidence type="ECO:0000259" key="5">
    <source>
        <dbReference type="SMART" id="SM00919"/>
    </source>
</evidence>
<dbReference type="Gene3D" id="3.40.50.10950">
    <property type="match status" value="1"/>
</dbReference>
<dbReference type="InterPro" id="IPR042112">
    <property type="entry name" value="P_AcTrfase_dom2"/>
</dbReference>
<evidence type="ECO:0000256" key="4">
    <source>
        <dbReference type="ARBA" id="ARBA00023268"/>
    </source>
</evidence>
<dbReference type="Gene3D" id="3.40.50.720">
    <property type="entry name" value="NAD(P)-binding Rossmann-like Domain"/>
    <property type="match status" value="1"/>
</dbReference>
<evidence type="ECO:0000313" key="8">
    <source>
        <dbReference type="Proteomes" id="UP001236569"/>
    </source>
</evidence>
<dbReference type="InterPro" id="IPR037062">
    <property type="entry name" value="Malic_N_dom_sf"/>
</dbReference>
<feature type="domain" description="Malic enzyme NAD-binding" evidence="5">
    <location>
        <begin position="165"/>
        <end position="402"/>
    </location>
</feature>
<keyword evidence="3 7" id="KW-0560">Oxidoreductase</keyword>
<dbReference type="PANTHER" id="PTHR43237">
    <property type="entry name" value="NADP-DEPENDENT MALIC ENZYME"/>
    <property type="match status" value="1"/>
</dbReference>
<dbReference type="InterPro" id="IPR012302">
    <property type="entry name" value="Malic_NAD-bd"/>
</dbReference>
<dbReference type="Proteomes" id="UP001236569">
    <property type="component" value="Unassembled WGS sequence"/>
</dbReference>
<dbReference type="InterPro" id="IPR036291">
    <property type="entry name" value="NAD(P)-bd_dom_sf"/>
</dbReference>
<evidence type="ECO:0000256" key="3">
    <source>
        <dbReference type="ARBA" id="ARBA00023002"/>
    </source>
</evidence>
<dbReference type="Gene3D" id="3.40.50.10750">
    <property type="entry name" value="Isocitrate/Isopropylmalate dehydrogenase-like"/>
    <property type="match status" value="1"/>
</dbReference>
<dbReference type="Pfam" id="PF00390">
    <property type="entry name" value="malic"/>
    <property type="match status" value="1"/>
</dbReference>
<dbReference type="Gene3D" id="3.40.50.10380">
    <property type="entry name" value="Malic enzyme, N-terminal domain"/>
    <property type="match status" value="1"/>
</dbReference>
<dbReference type="GO" id="GO:0004473">
    <property type="term" value="F:malate dehydrogenase (decarboxylating) (NADP+) activity"/>
    <property type="evidence" value="ECO:0007669"/>
    <property type="project" value="UniProtKB-EC"/>
</dbReference>
<comment type="caution">
    <text evidence="7">The sequence shown here is derived from an EMBL/GenBank/DDBJ whole genome shotgun (WGS) entry which is preliminary data.</text>
</comment>
<dbReference type="Pfam" id="PF03949">
    <property type="entry name" value="Malic_M"/>
    <property type="match status" value="1"/>
</dbReference>
<dbReference type="InterPro" id="IPR042113">
    <property type="entry name" value="P_AcTrfase_dom1"/>
</dbReference>
<comment type="similarity">
    <text evidence="2">In the C-terminal section; belongs to the phosphate acetyltransferase and butyryltransferase family.</text>
</comment>
<dbReference type="PIRSF" id="PIRSF036684">
    <property type="entry name" value="ME_PTA"/>
    <property type="match status" value="1"/>
</dbReference>
<dbReference type="InterPro" id="IPR012188">
    <property type="entry name" value="ME_PTA"/>
</dbReference>
<dbReference type="CDD" id="cd05311">
    <property type="entry name" value="NAD_bind_2_malic_enz"/>
    <property type="match status" value="1"/>
</dbReference>
<evidence type="ECO:0000256" key="2">
    <source>
        <dbReference type="ARBA" id="ARBA00008756"/>
    </source>
</evidence>
<dbReference type="SMART" id="SM01274">
    <property type="entry name" value="malic"/>
    <property type="match status" value="1"/>
</dbReference>
<proteinExistence type="inferred from homology"/>
<dbReference type="InterPro" id="IPR045213">
    <property type="entry name" value="Malic_NAD-bd_bact_type"/>
</dbReference>
<dbReference type="InterPro" id="IPR046346">
    <property type="entry name" value="Aminoacid_DH-like_N_sf"/>
</dbReference>
<name>A0ABT6YTI4_9BACT</name>
<dbReference type="SMART" id="SM00919">
    <property type="entry name" value="Malic_M"/>
    <property type="match status" value="1"/>
</dbReference>
<evidence type="ECO:0000256" key="1">
    <source>
        <dbReference type="ARBA" id="ARBA00007686"/>
    </source>
</evidence>
<dbReference type="PANTHER" id="PTHR43237:SF4">
    <property type="entry name" value="NADP-DEPENDENT MALIC ENZYME"/>
    <property type="match status" value="1"/>
</dbReference>
<dbReference type="SUPFAM" id="SSF51735">
    <property type="entry name" value="NAD(P)-binding Rossmann-fold domains"/>
    <property type="match status" value="1"/>
</dbReference>
<gene>
    <name evidence="7" type="ORF">QM480_21415</name>
</gene>
<keyword evidence="4" id="KW-0511">Multifunctional enzyme</keyword>
<reference evidence="7 8" key="1">
    <citation type="submission" date="2023-05" db="EMBL/GenBank/DDBJ databases">
        <title>Novel species of genus Flectobacillus isolated from stream in China.</title>
        <authorList>
            <person name="Lu H."/>
        </authorList>
    </citation>
    <scope>NUCLEOTIDE SEQUENCE [LARGE SCALE GENOMIC DNA]</scope>
    <source>
        <strain evidence="7 8">DC10W</strain>
    </source>
</reference>
<evidence type="ECO:0000313" key="7">
    <source>
        <dbReference type="EMBL" id="MDI9866912.1"/>
    </source>
</evidence>
<keyword evidence="8" id="KW-1185">Reference proteome</keyword>
<accession>A0ABT6YTI4</accession>
<dbReference type="Pfam" id="PF01515">
    <property type="entry name" value="PTA_PTB"/>
    <property type="match status" value="1"/>
</dbReference>
<dbReference type="RefSeq" id="WP_283371641.1">
    <property type="nucleotide sequence ID" value="NZ_JASHID010000021.1"/>
</dbReference>
<sequence length="757" mass="83608">MKQKSIRKQDALDYHSKGRPGKIAVVPTKETETQRDLSLAYSPGVAEPCIEIANNVENVYKYTAKGNLVAVISNGTAVLGLGNIGPEASKPVMEGKGLLFKIFADIDVFDIELNTQDPEELIRTVKVLEPTFGGVNLEDIKSPECFEIEERLRKDLKIPIMHDDQHGTAIISGAALINALELVNKKIDECRFVISGAGAAALSCAKLYLLLGAKIENVLMFDKDGLVHKRRTDLNKYVAPFATSTEGIETLADAMKGADVFLGLSVGNIVSQDMIRSMANDAIVFAMANPTPEISYEDAVAARPDIIMATGRSDYPNQVNNVLGFPYIFRGALDVRATGIDENMKMAAAKALAELAKKPVPDIVNLAYNEKNLSFGRNYIIPKPVDPRLITTVSIAVAKAAMESGIAQNPITNWEAYEQELAKRLGLDNQLMRYIINRAKRTPKRVVFADAENLKVLKAVQQAKDEGICIPILLGNVQKIQGIIEEHNLELGDVRIIDTRDPQHTDQLKHYGDIFFEKRKRRGYNQYEAHKQMQVRNYFAAMMVETGDADCVISGLTRNYPNAIRPALQVIGRDEGVKKVSGMYILLTKKGPLFFSDTTVNFNPSVEEIVEITELTAKAVEQFNIRPRIAMLTYSNFGTADGEDAVKMREATAILQRKHPDMIVEGEMQAHMAFDTDLVRENYPFSKLAEEGANVLIFPNLSAANISYNLLKETGDIEYIGPILLGLRKPVHVLQLGSSVREIVNMVAIAVVEAQSK</sequence>